<accession>A0A7J7KIX1</accession>
<organism evidence="2 3">
    <name type="scientific">Bugula neritina</name>
    <name type="common">Brown bryozoan</name>
    <name type="synonym">Sertularia neritina</name>
    <dbReference type="NCBI Taxonomy" id="10212"/>
    <lineage>
        <taxon>Eukaryota</taxon>
        <taxon>Metazoa</taxon>
        <taxon>Spiralia</taxon>
        <taxon>Lophotrochozoa</taxon>
        <taxon>Bryozoa</taxon>
        <taxon>Gymnolaemata</taxon>
        <taxon>Cheilostomatida</taxon>
        <taxon>Flustrina</taxon>
        <taxon>Buguloidea</taxon>
        <taxon>Bugulidae</taxon>
        <taxon>Bugula</taxon>
    </lineage>
</organism>
<evidence type="ECO:0000313" key="2">
    <source>
        <dbReference type="EMBL" id="KAF6038173.1"/>
    </source>
</evidence>
<dbReference type="AlphaFoldDB" id="A0A7J7KIX1"/>
<evidence type="ECO:0000256" key="1">
    <source>
        <dbReference type="SAM" id="MobiDB-lite"/>
    </source>
</evidence>
<feature type="compositionally biased region" description="Polar residues" evidence="1">
    <location>
        <begin position="68"/>
        <end position="79"/>
    </location>
</feature>
<comment type="caution">
    <text evidence="2">The sequence shown here is derived from an EMBL/GenBank/DDBJ whole genome shotgun (WGS) entry which is preliminary data.</text>
</comment>
<keyword evidence="3" id="KW-1185">Reference proteome</keyword>
<dbReference type="EMBL" id="VXIV02000455">
    <property type="protein sequence ID" value="KAF6038173.1"/>
    <property type="molecule type" value="Genomic_DNA"/>
</dbReference>
<dbReference type="Proteomes" id="UP000593567">
    <property type="component" value="Unassembled WGS sequence"/>
</dbReference>
<gene>
    <name evidence="2" type="ORF">EB796_003522</name>
</gene>
<evidence type="ECO:0000313" key="3">
    <source>
        <dbReference type="Proteomes" id="UP000593567"/>
    </source>
</evidence>
<reference evidence="2" key="1">
    <citation type="submission" date="2020-06" db="EMBL/GenBank/DDBJ databases">
        <title>Draft genome of Bugula neritina, a colonial animal packing powerful symbionts and potential medicines.</title>
        <authorList>
            <person name="Rayko M."/>
        </authorList>
    </citation>
    <scope>NUCLEOTIDE SEQUENCE [LARGE SCALE GENOMIC DNA]</scope>
    <source>
        <strain evidence="2">Kwan_BN1</strain>
    </source>
</reference>
<feature type="region of interest" description="Disordered" evidence="1">
    <location>
        <begin position="65"/>
        <end position="84"/>
    </location>
</feature>
<name>A0A7J7KIX1_BUGNE</name>
<proteinExistence type="predicted"/>
<sequence length="125" mass="13778">MEDFLQEVCSLLTNMQVYLHNSDPLDTTTSSSVKQTELFEDIARIKSGLEPDKFLKVIKAGSLPSPLSDGNNNNNSTLIASDGQEKTSEAARHCLCSDLQDVCLVSRSLDISAARAKHFTRYEVL</sequence>
<protein>
    <submittedName>
        <fullName evidence="2">Uncharacterized protein</fullName>
    </submittedName>
</protein>